<evidence type="ECO:0000313" key="4">
    <source>
        <dbReference type="EMBL" id="SUV44403.1"/>
    </source>
</evidence>
<organism evidence="4 5">
    <name type="scientific">Bartonella doshiae</name>
    <dbReference type="NCBI Taxonomy" id="33044"/>
    <lineage>
        <taxon>Bacteria</taxon>
        <taxon>Pseudomonadati</taxon>
        <taxon>Pseudomonadota</taxon>
        <taxon>Alphaproteobacteria</taxon>
        <taxon>Hyphomicrobiales</taxon>
        <taxon>Bartonellaceae</taxon>
        <taxon>Bartonella</taxon>
    </lineage>
</organism>
<dbReference type="AlphaFoldDB" id="A0A380ZBN4"/>
<dbReference type="InterPro" id="IPR037237">
    <property type="entry name" value="IlvD/EDD_N"/>
</dbReference>
<evidence type="ECO:0000259" key="3">
    <source>
        <dbReference type="Pfam" id="PF00920"/>
    </source>
</evidence>
<dbReference type="STRING" id="33044.GCA_900005695_00023"/>
<accession>A0A380ZBN4</accession>
<name>A0A380ZBN4_BARDO</name>
<evidence type="ECO:0000313" key="5">
    <source>
        <dbReference type="Proteomes" id="UP000254950"/>
    </source>
</evidence>
<feature type="domain" description="Dihydroxy-acid/6-phosphogluconate dehydratase N-terminal" evidence="3">
    <location>
        <begin position="28"/>
        <end position="86"/>
    </location>
</feature>
<dbReference type="Pfam" id="PF00920">
    <property type="entry name" value="ILVD_EDD_N"/>
    <property type="match status" value="1"/>
</dbReference>
<evidence type="ECO:0000256" key="2">
    <source>
        <dbReference type="ARBA" id="ARBA00023239"/>
    </source>
</evidence>
<dbReference type="InterPro" id="IPR000581">
    <property type="entry name" value="ILV_EDD_N"/>
</dbReference>
<keyword evidence="2" id="KW-0456">Lyase</keyword>
<dbReference type="GO" id="GO:0004456">
    <property type="term" value="F:phosphogluconate dehydratase activity"/>
    <property type="evidence" value="ECO:0007669"/>
    <property type="project" value="TreeGrafter"/>
</dbReference>
<proteinExistence type="inferred from homology"/>
<evidence type="ECO:0000256" key="1">
    <source>
        <dbReference type="ARBA" id="ARBA00006486"/>
    </source>
</evidence>
<comment type="similarity">
    <text evidence="1">Belongs to the IlvD/Edd family.</text>
</comment>
<dbReference type="Proteomes" id="UP000254950">
    <property type="component" value="Unassembled WGS sequence"/>
</dbReference>
<protein>
    <submittedName>
        <fullName evidence="4">Phosphogluconate dehydratase</fullName>
    </submittedName>
</protein>
<gene>
    <name evidence="4" type="ORF">NCTC12862_00148</name>
</gene>
<dbReference type="SUPFAM" id="SSF143975">
    <property type="entry name" value="IlvD/EDD N-terminal domain-like"/>
    <property type="match status" value="1"/>
</dbReference>
<reference evidence="4 5" key="1">
    <citation type="submission" date="2018-06" db="EMBL/GenBank/DDBJ databases">
        <authorList>
            <consortium name="Pathogen Informatics"/>
            <person name="Doyle S."/>
        </authorList>
    </citation>
    <scope>NUCLEOTIDE SEQUENCE [LARGE SCALE GENOMIC DNA]</scope>
    <source>
        <strain evidence="4 5">NCTC12862</strain>
    </source>
</reference>
<dbReference type="PANTHER" id="PTHR43661:SF1">
    <property type="entry name" value="PHOSPHOGLUCONATE DEHYDRATASE"/>
    <property type="match status" value="1"/>
</dbReference>
<sequence>MGCANQVHGFAACGPIDKERLKCNIVGNIGIITAYNDILSAHQPFETFPHLIKETACMISGVAQVAGGVPAMCDGVMQGNVGMELSSFFA</sequence>
<dbReference type="EMBL" id="UFTF01000001">
    <property type="protein sequence ID" value="SUV44403.1"/>
    <property type="molecule type" value="Genomic_DNA"/>
</dbReference>
<dbReference type="PANTHER" id="PTHR43661">
    <property type="entry name" value="D-XYLONATE DEHYDRATASE"/>
    <property type="match status" value="1"/>
</dbReference>
<dbReference type="GO" id="GO:0005829">
    <property type="term" value="C:cytosol"/>
    <property type="evidence" value="ECO:0007669"/>
    <property type="project" value="TreeGrafter"/>
</dbReference>